<dbReference type="STRING" id="754477.Q7C_1675"/>
<dbReference type="PATRIC" id="fig|754477.3.peg.1651"/>
<reference evidence="4 5" key="1">
    <citation type="journal article" date="2012" name="J. Bacteriol.">
        <title>Complete genome sequences of Methylophaga sp. strain JAM1 and Methylophaga sp. strain JAM7.</title>
        <authorList>
            <person name="Villeneuve C."/>
            <person name="Martineau C."/>
            <person name="Mauffrey F."/>
            <person name="Villemur R."/>
        </authorList>
    </citation>
    <scope>NUCLEOTIDE SEQUENCE [LARGE SCALE GENOMIC DNA]</scope>
    <source>
        <strain evidence="4 5">JAM7</strain>
    </source>
</reference>
<dbReference type="InterPro" id="IPR012737">
    <property type="entry name" value="DhaK_L_YcgS"/>
</dbReference>
<dbReference type="GO" id="GO:0004371">
    <property type="term" value="F:glycerone kinase activity"/>
    <property type="evidence" value="ECO:0007669"/>
    <property type="project" value="InterPro"/>
</dbReference>
<dbReference type="KEGG" id="mec:Q7C_1675"/>
<evidence type="ECO:0000259" key="3">
    <source>
        <dbReference type="PROSITE" id="PS51480"/>
    </source>
</evidence>
<evidence type="ECO:0000313" key="4">
    <source>
        <dbReference type="EMBL" id="AFJ02822.1"/>
    </source>
</evidence>
<dbReference type="FunFam" id="1.25.40.340:FF:000002">
    <property type="entry name" value="Dihydroxyacetone kinase, L subunit"/>
    <property type="match status" value="1"/>
</dbReference>
<evidence type="ECO:0000313" key="5">
    <source>
        <dbReference type="Proteomes" id="UP000009145"/>
    </source>
</evidence>
<dbReference type="Proteomes" id="UP000009145">
    <property type="component" value="Chromosome"/>
</dbReference>
<keyword evidence="4" id="KW-0670">Pyruvate</keyword>
<dbReference type="InterPro" id="IPR050861">
    <property type="entry name" value="Dihydroxyacetone_Kinase"/>
</dbReference>
<dbReference type="EMBL" id="CP003380">
    <property type="protein sequence ID" value="AFJ02822.1"/>
    <property type="molecule type" value="Genomic_DNA"/>
</dbReference>
<dbReference type="eggNOG" id="COG1461">
    <property type="taxonomic scope" value="Bacteria"/>
</dbReference>
<evidence type="ECO:0000256" key="1">
    <source>
        <dbReference type="ARBA" id="ARBA00022679"/>
    </source>
</evidence>
<organism evidence="4 5">
    <name type="scientific">Methylophaga frappieri (strain ATCC BAA-2434 / DSM 25690 / JAM7)</name>
    <dbReference type="NCBI Taxonomy" id="754477"/>
    <lineage>
        <taxon>Bacteria</taxon>
        <taxon>Pseudomonadati</taxon>
        <taxon>Pseudomonadota</taxon>
        <taxon>Gammaproteobacteria</taxon>
        <taxon>Thiotrichales</taxon>
        <taxon>Piscirickettsiaceae</taxon>
        <taxon>Methylophaga</taxon>
    </lineage>
</organism>
<name>I1YIS9_METFJ</name>
<dbReference type="PROSITE" id="PS51480">
    <property type="entry name" value="DHAL"/>
    <property type="match status" value="1"/>
</dbReference>
<dbReference type="InterPro" id="IPR036117">
    <property type="entry name" value="DhaL_dom_sf"/>
</dbReference>
<dbReference type="InterPro" id="IPR004007">
    <property type="entry name" value="DhaL_dom"/>
</dbReference>
<dbReference type="GO" id="GO:0005829">
    <property type="term" value="C:cytosol"/>
    <property type="evidence" value="ECO:0007669"/>
    <property type="project" value="TreeGrafter"/>
</dbReference>
<dbReference type="Pfam" id="PF02734">
    <property type="entry name" value="Dak2"/>
    <property type="match status" value="1"/>
</dbReference>
<dbReference type="HOGENOM" id="CLU_066424_2_0_6"/>
<evidence type="ECO:0000256" key="2">
    <source>
        <dbReference type="ARBA" id="ARBA00022777"/>
    </source>
</evidence>
<dbReference type="Gene3D" id="1.25.40.340">
    <property type="match status" value="1"/>
</dbReference>
<dbReference type="SUPFAM" id="SSF101473">
    <property type="entry name" value="DhaL-like"/>
    <property type="match status" value="1"/>
</dbReference>
<keyword evidence="2" id="KW-0418">Kinase</keyword>
<gene>
    <name evidence="4" type="ordered locus">Q7C_1675</name>
</gene>
<dbReference type="OrthoDB" id="9800291at2"/>
<dbReference type="GO" id="GO:0047324">
    <property type="term" value="F:phosphoenolpyruvate-glycerone phosphotransferase activity"/>
    <property type="evidence" value="ECO:0007669"/>
    <property type="project" value="UniProtKB-EC"/>
</dbReference>
<accession>I1YIS9</accession>
<sequence length="210" mass="21953" precursor="true">MNMTIAISTCLNAITLTLQQHADEVAELDQAIGDGDHLVNLQRGLTALTQDSSSLDKMALPEALSKIGMTLMSTMGGASGSLLGSMFVTMGKTAKNTLADFAGLVDIYAAGVAAVKARGKADIGEKTMLDTLIPALVSLQASVRSNDSLMQAMQSLQQAAEQGMLSTKDMLPTKGRASFLGERARGHIDAGARTSQLILSAIADEVIQNQ</sequence>
<keyword evidence="5" id="KW-1185">Reference proteome</keyword>
<feature type="domain" description="DhaL" evidence="3">
    <location>
        <begin position="5"/>
        <end position="204"/>
    </location>
</feature>
<protein>
    <submittedName>
        <fullName evidence="4">Phosphoenolpyruvate-dihydroxyacetone phosphotransferase, ADP-binding subunit DhaL</fullName>
        <ecNumber evidence="4">2.7.1.121</ecNumber>
    </submittedName>
</protein>
<dbReference type="GO" id="GO:0019563">
    <property type="term" value="P:glycerol catabolic process"/>
    <property type="evidence" value="ECO:0007669"/>
    <property type="project" value="TreeGrafter"/>
</dbReference>
<dbReference type="PANTHER" id="PTHR28629">
    <property type="entry name" value="TRIOKINASE/FMN CYCLASE"/>
    <property type="match status" value="1"/>
</dbReference>
<dbReference type="EC" id="2.7.1.121" evidence="4"/>
<dbReference type="PANTHER" id="PTHR28629:SF4">
    <property type="entry name" value="TRIOKINASE_FMN CYCLASE"/>
    <property type="match status" value="1"/>
</dbReference>
<dbReference type="AlphaFoldDB" id="I1YIS9"/>
<keyword evidence="1 4" id="KW-0808">Transferase</keyword>
<dbReference type="NCBIfam" id="TIGR02365">
    <property type="entry name" value="dha_L_ycgS"/>
    <property type="match status" value="1"/>
</dbReference>
<proteinExistence type="predicted"/>
<dbReference type="SMART" id="SM01120">
    <property type="entry name" value="Dak2"/>
    <property type="match status" value="1"/>
</dbReference>